<comment type="caution">
    <text evidence="1">The sequence shown here is derived from an EMBL/GenBank/DDBJ whole genome shotgun (WGS) entry which is preliminary data.</text>
</comment>
<accession>A0A367RNS0</accession>
<name>A0A367RNS0_NOSPU</name>
<dbReference type="SUPFAM" id="SSF52540">
    <property type="entry name" value="P-loop containing nucleoside triphosphate hydrolases"/>
    <property type="match status" value="2"/>
</dbReference>
<dbReference type="Proteomes" id="UP000252085">
    <property type="component" value="Unassembled WGS sequence"/>
</dbReference>
<gene>
    <name evidence="1" type="ORF">A6769_10730</name>
</gene>
<dbReference type="Gene3D" id="3.40.50.300">
    <property type="entry name" value="P-loop containing nucleotide triphosphate hydrolases"/>
    <property type="match status" value="1"/>
</dbReference>
<sequence length="293" mass="33246">MYDRVNTTRPNLFFEQLSPVVGVGFPVPKDWLPITSFPLLIIVGMTGVGKSTITKALVEEGLDFTLLPNRRILTERIIIAPMLKIQEKLVQPHCRIKRLTYTRLYREYFPGGMGHILASLHLNPQEVNSMLVFDSLRGENEVRYAARALKNAKFVMLTAPNTVRLERLLKRHDSFDWIASQELDDNRQTVPEALTNFASLGVPEASAYFTAKEEQEILELVKKQVVTGVELRDKLKIFVEESQNYDSVPTKQVLEAMDTSDRSLIIDTIDSPQESAKAIISRLCKSVNIKTNK</sequence>
<dbReference type="EMBL" id="LXQE01000125">
    <property type="protein sequence ID" value="RCJ38208.1"/>
    <property type="molecule type" value="Genomic_DNA"/>
</dbReference>
<organism evidence="1 2">
    <name type="scientific">Nostoc punctiforme NIES-2108</name>
    <dbReference type="NCBI Taxonomy" id="1356359"/>
    <lineage>
        <taxon>Bacteria</taxon>
        <taxon>Bacillati</taxon>
        <taxon>Cyanobacteriota</taxon>
        <taxon>Cyanophyceae</taxon>
        <taxon>Nostocales</taxon>
        <taxon>Nostocaceae</taxon>
        <taxon>Nostoc</taxon>
    </lineage>
</organism>
<reference evidence="1 2" key="1">
    <citation type="submission" date="2016-04" db="EMBL/GenBank/DDBJ databases">
        <authorList>
            <person name="Evans L.H."/>
            <person name="Alamgir A."/>
            <person name="Owens N."/>
            <person name="Weber N.D."/>
            <person name="Virtaneva K."/>
            <person name="Barbian K."/>
            <person name="Babar A."/>
            <person name="Rosenke K."/>
        </authorList>
    </citation>
    <scope>NUCLEOTIDE SEQUENCE [LARGE SCALE GENOMIC DNA]</scope>
    <source>
        <strain evidence="1">NIES-2108</strain>
    </source>
</reference>
<dbReference type="InterPro" id="IPR027417">
    <property type="entry name" value="P-loop_NTPase"/>
</dbReference>
<evidence type="ECO:0000313" key="2">
    <source>
        <dbReference type="Proteomes" id="UP000252085"/>
    </source>
</evidence>
<dbReference type="Pfam" id="PF13238">
    <property type="entry name" value="AAA_18"/>
    <property type="match status" value="1"/>
</dbReference>
<evidence type="ECO:0008006" key="3">
    <source>
        <dbReference type="Google" id="ProtNLM"/>
    </source>
</evidence>
<dbReference type="AlphaFoldDB" id="A0A367RNS0"/>
<evidence type="ECO:0000313" key="1">
    <source>
        <dbReference type="EMBL" id="RCJ38208.1"/>
    </source>
</evidence>
<proteinExistence type="predicted"/>
<protein>
    <recommendedName>
        <fullName evidence="3">ATPase</fullName>
    </recommendedName>
</protein>